<dbReference type="PANTHER" id="PTHR20772:SF2">
    <property type="entry name" value="PROTEIN FMP42"/>
    <property type="match status" value="1"/>
</dbReference>
<evidence type="ECO:0000256" key="4">
    <source>
        <dbReference type="ARBA" id="ARBA00022692"/>
    </source>
</evidence>
<feature type="transmembrane region" description="Helical" evidence="7">
    <location>
        <begin position="173"/>
        <end position="191"/>
    </location>
</feature>
<feature type="transmembrane region" description="Helical" evidence="7">
    <location>
        <begin position="259"/>
        <end position="281"/>
    </location>
</feature>
<dbReference type="AlphaFoldDB" id="A5DF22"/>
<sequence>MSFANSSHFLSPNSMFIFHTFPISFQLNSQILCLWTNSNSWLSFFNLPGRLHLIQLLIQTPFFGSQHPHTHSPYLRGNDRVANPVLFFANFHQLAATTTKYTMKSYPPLSKRLLQVSCAIVWCLLAAGPVFGFAALKPILIKEGIYHEKCPPSSNKGSGEPCVAQDLSLNKMFTLAAVFTNVAALPVGYILDEYGPKISGIIGSGLIFLGSLLLRLGSQVGSSWFDPYLVGYTFLALGGPFVFISCFQLANSFPKNSGLILALLTGAFDSSSALFLIYRLIYTNIHKVTLNQFFTYYMVVPLFILGCQLTIMPSDSYKTMGTLAKIGTTGIDETGRPIDEDLLSVEDRETDDEIVHPQPTVTESTALLMRRASFSRRESTVSRASFASRNSIKSVYEQDAETKLVHSTGGIFGIMHGYDISDQLKSPWFVLMTLFTTIQMLRINYFVATIKSQELYLYHGDEELATKINHFFDLALPLGGLASIPFIGVLLDNFTTLTILCILTVVSLFIGVMGLLSWIPATYAGILMLVVYRPFYYTSVSDFCAKVFGFETFGTVYGAIICFSGICNLLQSAMDHATHETFGMNPTPINAILTGLTAVFGLILIQYVRSSELALRRNNLELEAQKASTRSIPTQIQN</sequence>
<keyword evidence="5 7" id="KW-1133">Transmembrane helix</keyword>
<feature type="transmembrane region" description="Helical" evidence="7">
    <location>
        <begin position="229"/>
        <end position="247"/>
    </location>
</feature>
<dbReference type="InParanoid" id="A5DF22"/>
<dbReference type="GO" id="GO:0022857">
    <property type="term" value="F:transmembrane transporter activity"/>
    <property type="evidence" value="ECO:0007669"/>
    <property type="project" value="InterPro"/>
</dbReference>
<dbReference type="OrthoDB" id="330047at2759"/>
<dbReference type="OMA" id="CNILQQV"/>
<dbReference type="eggNOG" id="ENOG502QRYG">
    <property type="taxonomic scope" value="Eukaryota"/>
</dbReference>
<dbReference type="InterPro" id="IPR036259">
    <property type="entry name" value="MFS_trans_sf"/>
</dbReference>
<dbReference type="InterPro" id="IPR052599">
    <property type="entry name" value="SLC43A_AATransporter"/>
</dbReference>
<keyword evidence="3" id="KW-0813">Transport</keyword>
<keyword evidence="9" id="KW-1185">Reference proteome</keyword>
<evidence type="ECO:0000313" key="8">
    <source>
        <dbReference type="EMBL" id="EDK37775.2"/>
    </source>
</evidence>
<name>A5DF22_PICGU</name>
<feature type="transmembrane region" description="Helical" evidence="7">
    <location>
        <begin position="591"/>
        <end position="608"/>
    </location>
</feature>
<accession>A5DF22</accession>
<dbReference type="VEuPathDB" id="FungiDB:PGUG_01873"/>
<feature type="transmembrane region" description="Helical" evidence="7">
    <location>
        <begin position="548"/>
        <end position="571"/>
    </location>
</feature>
<evidence type="ECO:0000256" key="7">
    <source>
        <dbReference type="SAM" id="Phobius"/>
    </source>
</evidence>
<keyword evidence="6 7" id="KW-0472">Membrane</keyword>
<dbReference type="GeneID" id="5128193"/>
<dbReference type="STRING" id="294746.A5DF22"/>
<dbReference type="SUPFAM" id="SSF103473">
    <property type="entry name" value="MFS general substrate transporter"/>
    <property type="match status" value="1"/>
</dbReference>
<dbReference type="FunCoup" id="A5DF22">
    <property type="interactions" value="57"/>
</dbReference>
<dbReference type="RefSeq" id="XP_001486202.2">
    <property type="nucleotide sequence ID" value="XM_001486152.1"/>
</dbReference>
<protein>
    <recommendedName>
        <fullName evidence="10">Protein FMP42</fullName>
    </recommendedName>
</protein>
<feature type="transmembrane region" description="Helical" evidence="7">
    <location>
        <begin position="428"/>
        <end position="448"/>
    </location>
</feature>
<evidence type="ECO:0000313" key="9">
    <source>
        <dbReference type="Proteomes" id="UP000001997"/>
    </source>
</evidence>
<dbReference type="KEGG" id="pgu:PGUG_01873"/>
<dbReference type="Gene3D" id="1.20.1250.20">
    <property type="entry name" value="MFS general substrate transporter like domains"/>
    <property type="match status" value="1"/>
</dbReference>
<evidence type="ECO:0000256" key="2">
    <source>
        <dbReference type="ARBA" id="ARBA00006595"/>
    </source>
</evidence>
<dbReference type="PANTHER" id="PTHR20772">
    <property type="entry name" value="PROTEIN FMP42"/>
    <property type="match status" value="1"/>
</dbReference>
<dbReference type="Pfam" id="PF07690">
    <property type="entry name" value="MFS_1"/>
    <property type="match status" value="1"/>
</dbReference>
<comment type="similarity">
    <text evidence="2">Belongs to the SLC43A transporter (TC 2.A.1.44) family.</text>
</comment>
<feature type="transmembrane region" description="Helical" evidence="7">
    <location>
        <begin position="293"/>
        <end position="311"/>
    </location>
</feature>
<reference evidence="8 9" key="1">
    <citation type="journal article" date="2009" name="Nature">
        <title>Evolution of pathogenicity and sexual reproduction in eight Candida genomes.</title>
        <authorList>
            <person name="Butler G."/>
            <person name="Rasmussen M.D."/>
            <person name="Lin M.F."/>
            <person name="Santos M.A."/>
            <person name="Sakthikumar S."/>
            <person name="Munro C.A."/>
            <person name="Rheinbay E."/>
            <person name="Grabherr M."/>
            <person name="Forche A."/>
            <person name="Reedy J.L."/>
            <person name="Agrafioti I."/>
            <person name="Arnaud M.B."/>
            <person name="Bates S."/>
            <person name="Brown A.J."/>
            <person name="Brunke S."/>
            <person name="Costanzo M.C."/>
            <person name="Fitzpatrick D.A."/>
            <person name="de Groot P.W."/>
            <person name="Harris D."/>
            <person name="Hoyer L.L."/>
            <person name="Hube B."/>
            <person name="Klis F.M."/>
            <person name="Kodira C."/>
            <person name="Lennard N."/>
            <person name="Logue M.E."/>
            <person name="Martin R."/>
            <person name="Neiman A.M."/>
            <person name="Nikolaou E."/>
            <person name="Quail M.A."/>
            <person name="Quinn J."/>
            <person name="Santos M.C."/>
            <person name="Schmitzberger F.F."/>
            <person name="Sherlock G."/>
            <person name="Shah P."/>
            <person name="Silverstein K.A."/>
            <person name="Skrzypek M.S."/>
            <person name="Soll D."/>
            <person name="Staggs R."/>
            <person name="Stansfield I."/>
            <person name="Stumpf M.P."/>
            <person name="Sudbery P.E."/>
            <person name="Srikantha T."/>
            <person name="Zeng Q."/>
            <person name="Berman J."/>
            <person name="Berriman M."/>
            <person name="Heitman J."/>
            <person name="Gow N.A."/>
            <person name="Lorenz M.C."/>
            <person name="Birren B.W."/>
            <person name="Kellis M."/>
            <person name="Cuomo C.A."/>
        </authorList>
    </citation>
    <scope>NUCLEOTIDE SEQUENCE [LARGE SCALE GENOMIC DNA]</scope>
    <source>
        <strain evidence="9">ATCC 6260 / CBS 566 / DSM 6381 / JCM 1539 / NBRC 10279 / NRRL Y-324</strain>
    </source>
</reference>
<proteinExistence type="inferred from homology"/>
<evidence type="ECO:0008006" key="10">
    <source>
        <dbReference type="Google" id="ProtNLM"/>
    </source>
</evidence>
<gene>
    <name evidence="8" type="ORF">PGUG_01873</name>
</gene>
<feature type="transmembrane region" description="Helical" evidence="7">
    <location>
        <begin position="113"/>
        <end position="136"/>
    </location>
</feature>
<organism evidence="8 9">
    <name type="scientific">Meyerozyma guilliermondii (strain ATCC 6260 / CBS 566 / DSM 6381 / JCM 1539 / NBRC 10279 / NRRL Y-324)</name>
    <name type="common">Yeast</name>
    <name type="synonym">Candida guilliermondii</name>
    <dbReference type="NCBI Taxonomy" id="294746"/>
    <lineage>
        <taxon>Eukaryota</taxon>
        <taxon>Fungi</taxon>
        <taxon>Dikarya</taxon>
        <taxon>Ascomycota</taxon>
        <taxon>Saccharomycotina</taxon>
        <taxon>Pichiomycetes</taxon>
        <taxon>Debaryomycetaceae</taxon>
        <taxon>Meyerozyma</taxon>
    </lineage>
</organism>
<evidence type="ECO:0000256" key="5">
    <source>
        <dbReference type="ARBA" id="ARBA00022989"/>
    </source>
</evidence>
<dbReference type="Proteomes" id="UP000001997">
    <property type="component" value="Unassembled WGS sequence"/>
</dbReference>
<feature type="transmembrane region" description="Helical" evidence="7">
    <location>
        <begin position="198"/>
        <end position="217"/>
    </location>
</feature>
<dbReference type="InterPro" id="IPR011701">
    <property type="entry name" value="MFS"/>
</dbReference>
<comment type="subcellular location">
    <subcellularLocation>
        <location evidence="1">Membrane</location>
        <topology evidence="1">Multi-pass membrane protein</topology>
    </subcellularLocation>
</comment>
<keyword evidence="4 7" id="KW-0812">Transmembrane</keyword>
<feature type="transmembrane region" description="Helical" evidence="7">
    <location>
        <begin position="518"/>
        <end position="536"/>
    </location>
</feature>
<dbReference type="GO" id="GO:0000329">
    <property type="term" value="C:fungal-type vacuole membrane"/>
    <property type="evidence" value="ECO:0007669"/>
    <property type="project" value="TreeGrafter"/>
</dbReference>
<dbReference type="EMBL" id="CH408156">
    <property type="protein sequence ID" value="EDK37775.2"/>
    <property type="molecule type" value="Genomic_DNA"/>
</dbReference>
<evidence type="ECO:0000256" key="1">
    <source>
        <dbReference type="ARBA" id="ARBA00004141"/>
    </source>
</evidence>
<evidence type="ECO:0000256" key="6">
    <source>
        <dbReference type="ARBA" id="ARBA00023136"/>
    </source>
</evidence>
<evidence type="ECO:0000256" key="3">
    <source>
        <dbReference type="ARBA" id="ARBA00022448"/>
    </source>
</evidence>
<dbReference type="HOGENOM" id="CLU_014401_1_1_1"/>